<proteinExistence type="predicted"/>
<name>A0A3P7M923_ONCOC</name>
<feature type="non-terminal residue" evidence="1">
    <location>
        <position position="1"/>
    </location>
</feature>
<dbReference type="Proteomes" id="UP000271087">
    <property type="component" value="Unassembled WGS sequence"/>
</dbReference>
<protein>
    <submittedName>
        <fullName evidence="1">Uncharacterized protein</fullName>
    </submittedName>
</protein>
<evidence type="ECO:0000313" key="1">
    <source>
        <dbReference type="EMBL" id="VDM92901.1"/>
    </source>
</evidence>
<accession>A0A3P7M923</accession>
<keyword evidence="2" id="KW-1185">Reference proteome</keyword>
<sequence length="34" mass="3987">IDTAIVLQRYISTQQIDSLKWEQSDMPPDLRMHG</sequence>
<organism evidence="1 2">
    <name type="scientific">Onchocerca ochengi</name>
    <name type="common">Filarial nematode worm</name>
    <dbReference type="NCBI Taxonomy" id="42157"/>
    <lineage>
        <taxon>Eukaryota</taxon>
        <taxon>Metazoa</taxon>
        <taxon>Ecdysozoa</taxon>
        <taxon>Nematoda</taxon>
        <taxon>Chromadorea</taxon>
        <taxon>Rhabditida</taxon>
        <taxon>Spirurina</taxon>
        <taxon>Spiruromorpha</taxon>
        <taxon>Filarioidea</taxon>
        <taxon>Onchocercidae</taxon>
        <taxon>Onchocerca</taxon>
    </lineage>
</organism>
<dbReference type="AlphaFoldDB" id="A0A3P7M923"/>
<reference evidence="1 2" key="1">
    <citation type="submission" date="2018-08" db="EMBL/GenBank/DDBJ databases">
        <authorList>
            <person name="Laetsch R D."/>
            <person name="Stevens L."/>
            <person name="Kumar S."/>
            <person name="Blaxter L. M."/>
        </authorList>
    </citation>
    <scope>NUCLEOTIDE SEQUENCE [LARGE SCALE GENOMIC DNA]</scope>
</reference>
<evidence type="ECO:0000313" key="2">
    <source>
        <dbReference type="Proteomes" id="UP000271087"/>
    </source>
</evidence>
<gene>
    <name evidence="1" type="ORF">NOO_LOCUS9450</name>
</gene>
<dbReference type="EMBL" id="UYRW01004615">
    <property type="protein sequence ID" value="VDM92901.1"/>
    <property type="molecule type" value="Genomic_DNA"/>
</dbReference>